<protein>
    <recommendedName>
        <fullName evidence="3">tRNA U34 carboxymethyltransferase</fullName>
        <ecNumber evidence="3">2.5.1.-</ecNumber>
    </recommendedName>
</protein>
<feature type="binding site" evidence="3">
    <location>
        <position position="198"/>
    </location>
    <ligand>
        <name>carboxy-S-adenosyl-L-methionine</name>
        <dbReference type="ChEBI" id="CHEBI:134278"/>
    </ligand>
</feature>
<evidence type="ECO:0000313" key="5">
    <source>
        <dbReference type="Proteomes" id="UP000198658"/>
    </source>
</evidence>
<evidence type="ECO:0000256" key="2">
    <source>
        <dbReference type="ARBA" id="ARBA00022694"/>
    </source>
</evidence>
<comment type="function">
    <text evidence="3">Catalyzes carboxymethyl transfer from carboxy-S-adenosyl-L-methionine (Cx-SAM) to 5-hydroxyuridine (ho5U) to form 5-carboxymethoxyuridine (cmo5U) at position 34 in tRNAs.</text>
</comment>
<dbReference type="STRING" id="658218.SAMN05216562_0682"/>
<sequence length="325" mass="36936">MIDYTQLYAALQHIPALRPWLTKLPEQVAAGLSPHRWGDLPDWQAALDGLPDITASYIELGDKVRIGCSADASEGQLETLEQQLRKLHPWRKGPWDVFDVFIDTEWRSDWKWDRVLPHLEPLENRLVLDVGCGNGYHCWRALGAGARRVIGIDPSAKYVAQFYALKKYLGEEQPVDLLPLGIEALPPNLQAFDTTFSMGVLYHRRSPMDHLRELRETLRPGGQLVLETLVIDGELGDCLVPEGRYAKMRNVWFIPSCATLESWLRKCGFEDPTTVDQNITSFGEQRRTEWMRFESLADFLDPESPNQTIEGHPLPKRAVVVAKAP</sequence>
<keyword evidence="2 3" id="KW-0819">tRNA processing</keyword>
<keyword evidence="5" id="KW-1185">Reference proteome</keyword>
<dbReference type="HAMAP" id="MF_01590">
    <property type="entry name" value="tRNA_carboxymethyltr_CmoB"/>
    <property type="match status" value="1"/>
</dbReference>
<dbReference type="GO" id="GO:0032259">
    <property type="term" value="P:methylation"/>
    <property type="evidence" value="ECO:0007669"/>
    <property type="project" value="UniProtKB-KW"/>
</dbReference>
<dbReference type="PANTHER" id="PTHR43464:SF95">
    <property type="entry name" value="TRNA U34 CARBOXYMETHYLTRANSFERASE"/>
    <property type="match status" value="1"/>
</dbReference>
<evidence type="ECO:0000313" key="4">
    <source>
        <dbReference type="EMBL" id="SDZ83981.1"/>
    </source>
</evidence>
<dbReference type="NCBIfam" id="NF011650">
    <property type="entry name" value="PRK15068.1"/>
    <property type="match status" value="1"/>
</dbReference>
<feature type="binding site" evidence="3">
    <location>
        <position position="131"/>
    </location>
    <ligand>
        <name>carboxy-S-adenosyl-L-methionine</name>
        <dbReference type="ChEBI" id="CHEBI:134278"/>
    </ligand>
</feature>
<dbReference type="PANTHER" id="PTHR43464">
    <property type="entry name" value="METHYLTRANSFERASE"/>
    <property type="match status" value="1"/>
</dbReference>
<reference evidence="5" key="1">
    <citation type="submission" date="2016-10" db="EMBL/GenBank/DDBJ databases">
        <authorList>
            <person name="Varghese N."/>
            <person name="Submissions S."/>
        </authorList>
    </citation>
    <scope>NUCLEOTIDE SEQUENCE [LARGE SCALE GENOMIC DNA]</scope>
    <source>
        <strain evidence="5">CGMCC 1.10657</strain>
    </source>
</reference>
<dbReference type="InterPro" id="IPR029063">
    <property type="entry name" value="SAM-dependent_MTases_sf"/>
</dbReference>
<keyword evidence="4" id="KW-0489">Methyltransferase</keyword>
<dbReference type="EMBL" id="FNQO01000001">
    <property type="protein sequence ID" value="SDZ83981.1"/>
    <property type="molecule type" value="Genomic_DNA"/>
</dbReference>
<gene>
    <name evidence="3" type="primary">cmoB</name>
    <name evidence="4" type="ORF">SAMN05216562_0682</name>
</gene>
<dbReference type="GO" id="GO:0002098">
    <property type="term" value="P:tRNA wobble uridine modification"/>
    <property type="evidence" value="ECO:0007669"/>
    <property type="project" value="InterPro"/>
</dbReference>
<dbReference type="GO" id="GO:0008168">
    <property type="term" value="F:methyltransferase activity"/>
    <property type="evidence" value="ECO:0007669"/>
    <property type="project" value="UniProtKB-KW"/>
</dbReference>
<dbReference type="Gene3D" id="3.40.50.150">
    <property type="entry name" value="Vaccinia Virus protein VP39"/>
    <property type="match status" value="1"/>
</dbReference>
<name>A0A1H3WAW7_9GAMM</name>
<feature type="binding site" evidence="3">
    <location>
        <begin position="182"/>
        <end position="183"/>
    </location>
    <ligand>
        <name>carboxy-S-adenosyl-L-methionine</name>
        <dbReference type="ChEBI" id="CHEBI:134278"/>
    </ligand>
</feature>
<dbReference type="AlphaFoldDB" id="A0A1H3WAW7"/>
<evidence type="ECO:0000256" key="1">
    <source>
        <dbReference type="ARBA" id="ARBA00022679"/>
    </source>
</evidence>
<dbReference type="InterPro" id="IPR027555">
    <property type="entry name" value="Mo5U34_MeTrfas-like"/>
</dbReference>
<dbReference type="NCBIfam" id="TIGR00452">
    <property type="entry name" value="tRNA 5-methoxyuridine(34)/uridine 5-oxyacetic acid(34) synthase CmoB"/>
    <property type="match status" value="1"/>
</dbReference>
<evidence type="ECO:0000256" key="3">
    <source>
        <dbReference type="HAMAP-Rule" id="MF_01590"/>
    </source>
</evidence>
<organism evidence="4 5">
    <name type="scientific">Microbulbifer marinus</name>
    <dbReference type="NCBI Taxonomy" id="658218"/>
    <lineage>
        <taxon>Bacteria</taxon>
        <taxon>Pseudomonadati</taxon>
        <taxon>Pseudomonadota</taxon>
        <taxon>Gammaproteobacteria</taxon>
        <taxon>Cellvibrionales</taxon>
        <taxon>Microbulbiferaceae</taxon>
        <taxon>Microbulbifer</taxon>
    </lineage>
</organism>
<dbReference type="InterPro" id="IPR010017">
    <property type="entry name" value="CmoB"/>
</dbReference>
<dbReference type="GO" id="GO:0016765">
    <property type="term" value="F:transferase activity, transferring alkyl or aryl (other than methyl) groups"/>
    <property type="evidence" value="ECO:0007669"/>
    <property type="project" value="UniProtKB-UniRule"/>
</dbReference>
<keyword evidence="1 3" id="KW-0808">Transferase</keyword>
<feature type="binding site" evidence="3">
    <location>
        <begin position="153"/>
        <end position="155"/>
    </location>
    <ligand>
        <name>carboxy-S-adenosyl-L-methionine</name>
        <dbReference type="ChEBI" id="CHEBI:134278"/>
    </ligand>
</feature>
<dbReference type="OrthoDB" id="9773188at2"/>
<proteinExistence type="inferred from homology"/>
<feature type="binding site" evidence="3">
    <location>
        <position position="111"/>
    </location>
    <ligand>
        <name>carboxy-S-adenosyl-L-methionine</name>
        <dbReference type="ChEBI" id="CHEBI:134278"/>
    </ligand>
</feature>
<comment type="catalytic activity">
    <reaction evidence="3">
        <text>carboxy-S-adenosyl-L-methionine + 5-hydroxyuridine(34) in tRNA = 5-carboxymethoxyuridine(34) in tRNA + S-adenosyl-L-homocysteine + H(+)</text>
        <dbReference type="Rhea" id="RHEA:52848"/>
        <dbReference type="Rhea" id="RHEA-COMP:13381"/>
        <dbReference type="Rhea" id="RHEA-COMP:13383"/>
        <dbReference type="ChEBI" id="CHEBI:15378"/>
        <dbReference type="ChEBI" id="CHEBI:57856"/>
        <dbReference type="ChEBI" id="CHEBI:134278"/>
        <dbReference type="ChEBI" id="CHEBI:136877"/>
        <dbReference type="ChEBI" id="CHEBI:136879"/>
    </reaction>
</comment>
<dbReference type="EC" id="2.5.1.-" evidence="3"/>
<dbReference type="CDD" id="cd02440">
    <property type="entry name" value="AdoMet_MTases"/>
    <property type="match status" value="1"/>
</dbReference>
<accession>A0A1H3WAW7</accession>
<dbReference type="Proteomes" id="UP000198658">
    <property type="component" value="Unassembled WGS sequence"/>
</dbReference>
<comment type="subunit">
    <text evidence="3">Homotetramer.</text>
</comment>
<comment type="similarity">
    <text evidence="3">Belongs to the class I-like SAM-binding methyltransferase superfamily. CmoB family.</text>
</comment>
<dbReference type="RefSeq" id="WP_091385154.1">
    <property type="nucleotide sequence ID" value="NZ_FNQO01000001.1"/>
</dbReference>
<dbReference type="SUPFAM" id="SSF53335">
    <property type="entry name" value="S-adenosyl-L-methionine-dependent methyltransferases"/>
    <property type="match status" value="1"/>
</dbReference>
<feature type="binding site" evidence="3">
    <location>
        <position position="202"/>
    </location>
    <ligand>
        <name>carboxy-S-adenosyl-L-methionine</name>
        <dbReference type="ChEBI" id="CHEBI:134278"/>
    </ligand>
</feature>
<feature type="binding site" evidence="3">
    <location>
        <position position="317"/>
    </location>
    <ligand>
        <name>carboxy-S-adenosyl-L-methionine</name>
        <dbReference type="ChEBI" id="CHEBI:134278"/>
    </ligand>
</feature>
<feature type="binding site" evidence="3">
    <location>
        <position position="92"/>
    </location>
    <ligand>
        <name>carboxy-S-adenosyl-L-methionine</name>
        <dbReference type="ChEBI" id="CHEBI:134278"/>
    </ligand>
</feature>
<feature type="binding site" evidence="3">
    <location>
        <position position="106"/>
    </location>
    <ligand>
        <name>carboxy-S-adenosyl-L-methionine</name>
        <dbReference type="ChEBI" id="CHEBI:134278"/>
    </ligand>
</feature>
<dbReference type="Pfam" id="PF08003">
    <property type="entry name" value="Methyltransf_9"/>
    <property type="match status" value="1"/>
</dbReference>